<accession>A0A0F9P012</accession>
<protein>
    <submittedName>
        <fullName evidence="1">Uncharacterized protein</fullName>
    </submittedName>
</protein>
<comment type="caution">
    <text evidence="1">The sequence shown here is derived from an EMBL/GenBank/DDBJ whole genome shotgun (WGS) entry which is preliminary data.</text>
</comment>
<evidence type="ECO:0000313" key="1">
    <source>
        <dbReference type="EMBL" id="KKM94405.1"/>
    </source>
</evidence>
<gene>
    <name evidence="1" type="ORF">LCGC14_1198610</name>
</gene>
<proteinExistence type="predicted"/>
<name>A0A0F9P012_9ZZZZ</name>
<reference evidence="1" key="1">
    <citation type="journal article" date="2015" name="Nature">
        <title>Complex archaea that bridge the gap between prokaryotes and eukaryotes.</title>
        <authorList>
            <person name="Spang A."/>
            <person name="Saw J.H."/>
            <person name="Jorgensen S.L."/>
            <person name="Zaremba-Niedzwiedzka K."/>
            <person name="Martijn J."/>
            <person name="Lind A.E."/>
            <person name="van Eijk R."/>
            <person name="Schleper C."/>
            <person name="Guy L."/>
            <person name="Ettema T.J."/>
        </authorList>
    </citation>
    <scope>NUCLEOTIDE SEQUENCE</scope>
</reference>
<organism evidence="1">
    <name type="scientific">marine sediment metagenome</name>
    <dbReference type="NCBI Taxonomy" id="412755"/>
    <lineage>
        <taxon>unclassified sequences</taxon>
        <taxon>metagenomes</taxon>
        <taxon>ecological metagenomes</taxon>
    </lineage>
</organism>
<sequence length="109" mass="11517">MGFNSGFKLLQCFIIVLGGDEMTKRIVCTVISSEPLHGPKAQAEKMKTQPGPISNTAMHQADCEGGTLTVIAHDFAGGTDLSESGPSEASGPYHPKAKNSYGMMLDFLA</sequence>
<dbReference type="AlphaFoldDB" id="A0A0F9P012"/>
<dbReference type="EMBL" id="LAZR01006143">
    <property type="protein sequence ID" value="KKM94405.1"/>
    <property type="molecule type" value="Genomic_DNA"/>
</dbReference>